<dbReference type="GO" id="GO:0005085">
    <property type="term" value="F:guanyl-nucleotide exchange factor activity"/>
    <property type="evidence" value="ECO:0007669"/>
    <property type="project" value="TreeGrafter"/>
</dbReference>
<keyword evidence="2" id="KW-0813">Transport</keyword>
<dbReference type="GO" id="GO:0031267">
    <property type="term" value="F:small GTPase binding"/>
    <property type="evidence" value="ECO:0007669"/>
    <property type="project" value="TreeGrafter"/>
</dbReference>
<dbReference type="SUPFAM" id="SSF55724">
    <property type="entry name" value="Mog1p/PsbP-like"/>
    <property type="match status" value="1"/>
</dbReference>
<dbReference type="EMBL" id="KV453847">
    <property type="protein sequence ID" value="ODV87910.1"/>
    <property type="molecule type" value="Genomic_DNA"/>
</dbReference>
<evidence type="ECO:0008006" key="6">
    <source>
        <dbReference type="Google" id="ProtNLM"/>
    </source>
</evidence>
<dbReference type="GO" id="GO:0006606">
    <property type="term" value="P:protein import into nucleus"/>
    <property type="evidence" value="ECO:0007669"/>
    <property type="project" value="TreeGrafter"/>
</dbReference>
<dbReference type="PANTHER" id="PTHR15837:SF0">
    <property type="entry name" value="RAN GUANINE NUCLEOTIDE RELEASE FACTOR"/>
    <property type="match status" value="1"/>
</dbReference>
<proteinExistence type="inferred from homology"/>
<evidence type="ECO:0000313" key="5">
    <source>
        <dbReference type="Proteomes" id="UP000094801"/>
    </source>
</evidence>
<keyword evidence="5" id="KW-1185">Reference proteome</keyword>
<evidence type="ECO:0000256" key="1">
    <source>
        <dbReference type="ARBA" id="ARBA00010307"/>
    </source>
</evidence>
<dbReference type="AlphaFoldDB" id="A0A1E4T830"/>
<dbReference type="Gene3D" id="3.40.1000.10">
    <property type="entry name" value="Mog1/PsbP, alpha/beta/alpha sandwich"/>
    <property type="match status" value="1"/>
</dbReference>
<evidence type="ECO:0000313" key="4">
    <source>
        <dbReference type="EMBL" id="ODV87910.1"/>
    </source>
</evidence>
<sequence length="194" mass="22064">MSYSKRQLWGGAITTQLPTNLIDASQFREIPDSQEVYVSKTTEDSIIFDLLEYATDPIDSKALEYHIAELTRVNGDDESSYKLMEGKIEEFENCNIQDSKSYVAVTLQNAKKWGRDQTLLVSLFGLIRIGKVDTDLLISVYLPFKEVAELQELQKVMDGDRDEDNLAIKKINNAKKDLISILSSTKVENWELFG</sequence>
<dbReference type="Pfam" id="PF04603">
    <property type="entry name" value="Mog1"/>
    <property type="match status" value="1"/>
</dbReference>
<dbReference type="PANTHER" id="PTHR15837">
    <property type="entry name" value="RAN GUANINE NUCLEOTIDE RELEASE FACTOR"/>
    <property type="match status" value="1"/>
</dbReference>
<dbReference type="GO" id="GO:0005634">
    <property type="term" value="C:nucleus"/>
    <property type="evidence" value="ECO:0007669"/>
    <property type="project" value="TreeGrafter"/>
</dbReference>
<organism evidence="4 5">
    <name type="scientific">[Candida] arabinofermentans NRRL YB-2248</name>
    <dbReference type="NCBI Taxonomy" id="983967"/>
    <lineage>
        <taxon>Eukaryota</taxon>
        <taxon>Fungi</taxon>
        <taxon>Dikarya</taxon>
        <taxon>Ascomycota</taxon>
        <taxon>Saccharomycotina</taxon>
        <taxon>Pichiomycetes</taxon>
        <taxon>Pichiales</taxon>
        <taxon>Pichiaceae</taxon>
        <taxon>Ogataea</taxon>
        <taxon>Ogataea/Candida clade</taxon>
    </lineage>
</organism>
<comment type="similarity">
    <text evidence="1">Belongs to the MOG1 family.</text>
</comment>
<dbReference type="STRING" id="983967.A0A1E4T830"/>
<name>A0A1E4T830_9ASCO</name>
<dbReference type="InterPro" id="IPR007681">
    <property type="entry name" value="Mog1"/>
</dbReference>
<reference evidence="5" key="1">
    <citation type="submission" date="2016-04" db="EMBL/GenBank/DDBJ databases">
        <title>Comparative genomics of biotechnologically important yeasts.</title>
        <authorList>
            <consortium name="DOE Joint Genome Institute"/>
            <person name="Riley R."/>
            <person name="Haridas S."/>
            <person name="Wolfe K.H."/>
            <person name="Lopes M.R."/>
            <person name="Hittinger C.T."/>
            <person name="Goker M."/>
            <person name="Salamov A."/>
            <person name="Wisecaver J."/>
            <person name="Long T.M."/>
            <person name="Aerts A.L."/>
            <person name="Barry K."/>
            <person name="Choi C."/>
            <person name="Clum A."/>
            <person name="Coughlan A.Y."/>
            <person name="Deshpande S."/>
            <person name="Douglass A.P."/>
            <person name="Hanson S.J."/>
            <person name="Klenk H.-P."/>
            <person name="Labutti K."/>
            <person name="Lapidus A."/>
            <person name="Lindquist E."/>
            <person name="Lipzen A."/>
            <person name="Meier-Kolthoff J.P."/>
            <person name="Ohm R.A."/>
            <person name="Otillar R.P."/>
            <person name="Pangilinan J."/>
            <person name="Peng Y."/>
            <person name="Rokas A."/>
            <person name="Rosa C.A."/>
            <person name="Scheuner C."/>
            <person name="Sibirny A.A."/>
            <person name="Slot J.C."/>
            <person name="Stielow J.B."/>
            <person name="Sun H."/>
            <person name="Kurtzman C.P."/>
            <person name="Blackwell M."/>
            <person name="Grigoriev I.V."/>
            <person name="Jeffries T.W."/>
        </authorList>
    </citation>
    <scope>NUCLEOTIDE SEQUENCE [LARGE SCALE GENOMIC DNA]</scope>
    <source>
        <strain evidence="5">NRRL YB-2248</strain>
    </source>
</reference>
<accession>A0A1E4T830</accession>
<evidence type="ECO:0000256" key="2">
    <source>
        <dbReference type="ARBA" id="ARBA00022448"/>
    </source>
</evidence>
<evidence type="ECO:0000256" key="3">
    <source>
        <dbReference type="ARBA" id="ARBA00022927"/>
    </source>
</evidence>
<keyword evidence="3" id="KW-0653">Protein transport</keyword>
<gene>
    <name evidence="4" type="ORF">CANARDRAFT_5220</name>
</gene>
<dbReference type="OrthoDB" id="10255285at2759"/>
<dbReference type="InterPro" id="IPR016123">
    <property type="entry name" value="Mog1/PsbP_a/b/a-sand"/>
</dbReference>
<dbReference type="Proteomes" id="UP000094801">
    <property type="component" value="Unassembled WGS sequence"/>
</dbReference>
<protein>
    <recommendedName>
        <fullName evidence="6">Mog1p/PsbP-like protein</fullName>
    </recommendedName>
</protein>